<keyword evidence="1" id="KW-0472">Membrane</keyword>
<proteinExistence type="predicted"/>
<organism evidence="3">
    <name type="scientific">hydrocarbon metagenome</name>
    <dbReference type="NCBI Taxonomy" id="938273"/>
    <lineage>
        <taxon>unclassified sequences</taxon>
        <taxon>metagenomes</taxon>
        <taxon>ecological metagenomes</taxon>
    </lineage>
</organism>
<evidence type="ECO:0000313" key="3">
    <source>
        <dbReference type="EMBL" id="KUG22956.1"/>
    </source>
</evidence>
<keyword evidence="1" id="KW-1133">Transmembrane helix</keyword>
<feature type="domain" description="Carboxymuconolactone decarboxylase-like" evidence="2">
    <location>
        <begin position="3"/>
        <end position="42"/>
    </location>
</feature>
<dbReference type="Pfam" id="PF02627">
    <property type="entry name" value="CMD"/>
    <property type="match status" value="1"/>
</dbReference>
<name>A0A0W8FPZ5_9ZZZZ</name>
<dbReference type="EMBL" id="LNQE01000930">
    <property type="protein sequence ID" value="KUG22956.1"/>
    <property type="molecule type" value="Genomic_DNA"/>
</dbReference>
<reference evidence="3" key="1">
    <citation type="journal article" date="2015" name="Proc. Natl. Acad. Sci. U.S.A.">
        <title>Networks of energetic and metabolic interactions define dynamics in microbial communities.</title>
        <authorList>
            <person name="Embree M."/>
            <person name="Liu J.K."/>
            <person name="Al-Bassam M.M."/>
            <person name="Zengler K."/>
        </authorList>
    </citation>
    <scope>NUCLEOTIDE SEQUENCE</scope>
</reference>
<gene>
    <name evidence="3" type="ORF">ASZ90_007267</name>
</gene>
<dbReference type="AlphaFoldDB" id="A0A0W8FPZ5"/>
<dbReference type="Gene3D" id="1.20.1290.10">
    <property type="entry name" value="AhpD-like"/>
    <property type="match status" value="1"/>
</dbReference>
<feature type="transmembrane region" description="Helical" evidence="1">
    <location>
        <begin position="127"/>
        <end position="146"/>
    </location>
</feature>
<dbReference type="SUPFAM" id="SSF69118">
    <property type="entry name" value="AhpD-like"/>
    <property type="match status" value="1"/>
</dbReference>
<dbReference type="InterPro" id="IPR004675">
    <property type="entry name" value="AhpD_core"/>
</dbReference>
<dbReference type="GO" id="GO:0051920">
    <property type="term" value="F:peroxiredoxin activity"/>
    <property type="evidence" value="ECO:0007669"/>
    <property type="project" value="InterPro"/>
</dbReference>
<evidence type="ECO:0000256" key="1">
    <source>
        <dbReference type="SAM" id="Phobius"/>
    </source>
</evidence>
<protein>
    <recommendedName>
        <fullName evidence="2">Carboxymuconolactone decarboxylase-like domain-containing protein</fullName>
    </recommendedName>
</protein>
<dbReference type="InterPro" id="IPR003779">
    <property type="entry name" value="CMD-like"/>
</dbReference>
<accession>A0A0W8FPZ5</accession>
<dbReference type="InterPro" id="IPR029032">
    <property type="entry name" value="AhpD-like"/>
</dbReference>
<keyword evidence="1" id="KW-0812">Transmembrane</keyword>
<evidence type="ECO:0000259" key="2">
    <source>
        <dbReference type="Pfam" id="PF02627"/>
    </source>
</evidence>
<comment type="caution">
    <text evidence="3">The sequence shown here is derived from an EMBL/GenBank/DDBJ whole genome shotgun (WGS) entry which is preliminary data.</text>
</comment>
<sequence>MAEKIMLAVTSVNGCQHCARFHGALAHISGVEADEIAQLMKMEIGKCVNDYERPALQFAQEYAQTERNPSSENILELKRFYGDVTADDIMLYIRLIMLGNLSGNTFDAFVARLSGKSISHSRLYDEVLVSALAAPFLAIVNVFSFLHKRKLVKD</sequence>
<dbReference type="NCBIfam" id="TIGR00778">
    <property type="entry name" value="ahpD_dom"/>
    <property type="match status" value="1"/>
</dbReference>